<organism evidence="2 3">
    <name type="scientific">Methanolobus tindarius DSM 2278</name>
    <dbReference type="NCBI Taxonomy" id="1090322"/>
    <lineage>
        <taxon>Archaea</taxon>
        <taxon>Methanobacteriati</taxon>
        <taxon>Methanobacteriota</taxon>
        <taxon>Stenosarchaea group</taxon>
        <taxon>Methanomicrobia</taxon>
        <taxon>Methanosarcinales</taxon>
        <taxon>Methanosarcinaceae</taxon>
        <taxon>Methanolobus</taxon>
    </lineage>
</organism>
<keyword evidence="3" id="KW-1185">Reference proteome</keyword>
<protein>
    <submittedName>
        <fullName evidence="2">Uncharacterized protein</fullName>
    </submittedName>
</protein>
<dbReference type="EMBL" id="AZAJ01000001">
    <property type="protein sequence ID" value="ETA67975.1"/>
    <property type="molecule type" value="Genomic_DNA"/>
</dbReference>
<accession>W9DR59</accession>
<evidence type="ECO:0000256" key="1">
    <source>
        <dbReference type="SAM" id="Phobius"/>
    </source>
</evidence>
<dbReference type="Proteomes" id="UP000019483">
    <property type="component" value="Unassembled WGS sequence"/>
</dbReference>
<keyword evidence="1" id="KW-0812">Transmembrane</keyword>
<dbReference type="RefSeq" id="WP_023845111.1">
    <property type="nucleotide sequence ID" value="NZ_AZAJ01000001.1"/>
</dbReference>
<proteinExistence type="predicted"/>
<reference evidence="2 3" key="1">
    <citation type="submission" date="2013-08" db="EMBL/GenBank/DDBJ databases">
        <authorList>
            <consortium name="DOE Joint Genome Institute"/>
            <person name="Eisen J."/>
            <person name="Huntemann M."/>
            <person name="Han J."/>
            <person name="Chen A."/>
            <person name="Kyrpides N."/>
            <person name="Mavromatis K."/>
            <person name="Markowitz V."/>
            <person name="Palaniappan K."/>
            <person name="Ivanova N."/>
            <person name="Schaumberg A."/>
            <person name="Pati A."/>
            <person name="Liolios K."/>
            <person name="Nordberg H.P."/>
            <person name="Cantor M.N."/>
            <person name="Hua S.X."/>
            <person name="Woyke T."/>
        </authorList>
    </citation>
    <scope>NUCLEOTIDE SEQUENCE [LARGE SCALE GENOMIC DNA]</scope>
    <source>
        <strain evidence="2 3">DSM 2278</strain>
    </source>
</reference>
<gene>
    <name evidence="2" type="ORF">MettiDRAFT_1416</name>
</gene>
<dbReference type="STRING" id="1090322.MettiDRAFT_1416"/>
<keyword evidence="1" id="KW-1133">Transmembrane helix</keyword>
<feature type="transmembrane region" description="Helical" evidence="1">
    <location>
        <begin position="44"/>
        <end position="64"/>
    </location>
</feature>
<dbReference type="AlphaFoldDB" id="W9DR59"/>
<sequence length="203" mass="23711">MNKINDEIKMKVPLHIPDYESIPVIIATFFVFVPLTLIDHLYRSIWTYLSVVLIISITLAVIHLRSCYEIIINNNELIVKKVLFKDLKIPVEKIVEISDFNNTLNKYRKPFFLILGLIVLSVTVMEVSDGFESIGKYGFYEATNISLVFFIPIMMVIIFYNSYRMTHYSKAIKVKTDPGFIDLYPENEEKYLLLKEKLDSLLR</sequence>
<dbReference type="GeneID" id="96959920"/>
<evidence type="ECO:0000313" key="2">
    <source>
        <dbReference type="EMBL" id="ETA67975.1"/>
    </source>
</evidence>
<feature type="transmembrane region" description="Helical" evidence="1">
    <location>
        <begin position="137"/>
        <end position="160"/>
    </location>
</feature>
<name>W9DR59_METTI</name>
<feature type="transmembrane region" description="Helical" evidence="1">
    <location>
        <begin position="21"/>
        <end position="38"/>
    </location>
</feature>
<feature type="transmembrane region" description="Helical" evidence="1">
    <location>
        <begin position="111"/>
        <end position="131"/>
    </location>
</feature>
<comment type="caution">
    <text evidence="2">The sequence shown here is derived from an EMBL/GenBank/DDBJ whole genome shotgun (WGS) entry which is preliminary data.</text>
</comment>
<keyword evidence="1" id="KW-0472">Membrane</keyword>
<evidence type="ECO:0000313" key="3">
    <source>
        <dbReference type="Proteomes" id="UP000019483"/>
    </source>
</evidence>
<dbReference type="OrthoDB" id="125819at2157"/>